<proteinExistence type="predicted"/>
<organism evidence="2 3">
    <name type="scientific">Hyaloscypha hepaticicola</name>
    <dbReference type="NCBI Taxonomy" id="2082293"/>
    <lineage>
        <taxon>Eukaryota</taxon>
        <taxon>Fungi</taxon>
        <taxon>Dikarya</taxon>
        <taxon>Ascomycota</taxon>
        <taxon>Pezizomycotina</taxon>
        <taxon>Leotiomycetes</taxon>
        <taxon>Helotiales</taxon>
        <taxon>Hyaloscyphaceae</taxon>
        <taxon>Hyaloscypha</taxon>
    </lineage>
</organism>
<name>A0A2J6Q2B4_9HELO</name>
<reference evidence="2 3" key="1">
    <citation type="submission" date="2016-05" db="EMBL/GenBank/DDBJ databases">
        <title>A degradative enzymes factory behind the ericoid mycorrhizal symbiosis.</title>
        <authorList>
            <consortium name="DOE Joint Genome Institute"/>
            <person name="Martino E."/>
            <person name="Morin E."/>
            <person name="Grelet G."/>
            <person name="Kuo A."/>
            <person name="Kohler A."/>
            <person name="Daghino S."/>
            <person name="Barry K."/>
            <person name="Choi C."/>
            <person name="Cichocki N."/>
            <person name="Clum A."/>
            <person name="Copeland A."/>
            <person name="Hainaut M."/>
            <person name="Haridas S."/>
            <person name="Labutti K."/>
            <person name="Lindquist E."/>
            <person name="Lipzen A."/>
            <person name="Khouja H.-R."/>
            <person name="Murat C."/>
            <person name="Ohm R."/>
            <person name="Olson A."/>
            <person name="Spatafora J."/>
            <person name="Veneault-Fourrey C."/>
            <person name="Henrissat B."/>
            <person name="Grigoriev I."/>
            <person name="Martin F."/>
            <person name="Perotto S."/>
        </authorList>
    </citation>
    <scope>NUCLEOTIDE SEQUENCE [LARGE SCALE GENOMIC DNA]</scope>
    <source>
        <strain evidence="2 3">UAMH 7357</strain>
    </source>
</reference>
<feature type="compositionally biased region" description="Polar residues" evidence="1">
    <location>
        <begin position="1"/>
        <end position="15"/>
    </location>
</feature>
<accession>A0A2J6Q2B4</accession>
<sequence length="179" mass="20316">MRTTSLNEDPQNKQTSESEDSQAEEESKGEPNSRAFDRFKRDPWNSPREKERAHLNASEKAAKRAQALEAALDPKQRYDQWSSACDAFIAAPLSSVDNFPRPQGLKKCKEKGAKCVKGERLGFCNHQLKEFLMGSGVYDTARLKKEKVRWHPDKFPGRDAVGALAQELFQMLQMLIDSE</sequence>
<keyword evidence="3" id="KW-1185">Reference proteome</keyword>
<evidence type="ECO:0000256" key="1">
    <source>
        <dbReference type="SAM" id="MobiDB-lite"/>
    </source>
</evidence>
<feature type="compositionally biased region" description="Basic and acidic residues" evidence="1">
    <location>
        <begin position="25"/>
        <end position="54"/>
    </location>
</feature>
<feature type="region of interest" description="Disordered" evidence="1">
    <location>
        <begin position="1"/>
        <end position="63"/>
    </location>
</feature>
<dbReference type="OrthoDB" id="4764735at2759"/>
<evidence type="ECO:0000313" key="3">
    <source>
        <dbReference type="Proteomes" id="UP000235672"/>
    </source>
</evidence>
<dbReference type="Proteomes" id="UP000235672">
    <property type="component" value="Unassembled WGS sequence"/>
</dbReference>
<dbReference type="AlphaFoldDB" id="A0A2J6Q2B4"/>
<gene>
    <name evidence="2" type="ORF">NA56DRAFT_180848</name>
</gene>
<dbReference type="EMBL" id="KZ613485">
    <property type="protein sequence ID" value="PMD20418.1"/>
    <property type="molecule type" value="Genomic_DNA"/>
</dbReference>
<protein>
    <submittedName>
        <fullName evidence="2">Uncharacterized protein</fullName>
    </submittedName>
</protein>
<evidence type="ECO:0000313" key="2">
    <source>
        <dbReference type="EMBL" id="PMD20418.1"/>
    </source>
</evidence>